<evidence type="ECO:0000256" key="8">
    <source>
        <dbReference type="ARBA" id="ARBA00024919"/>
    </source>
</evidence>
<comment type="similarity">
    <text evidence="3">Belongs to the kizuna family.</text>
</comment>
<feature type="compositionally biased region" description="Acidic residues" evidence="10">
    <location>
        <begin position="598"/>
        <end position="609"/>
    </location>
</feature>
<feature type="compositionally biased region" description="Acidic residues" evidence="10">
    <location>
        <begin position="665"/>
        <end position="678"/>
    </location>
</feature>
<feature type="compositionally biased region" description="Acidic residues" evidence="10">
    <location>
        <begin position="499"/>
        <end position="509"/>
    </location>
</feature>
<comment type="caution">
    <text evidence="11">The sequence shown here is derived from an EMBL/GenBank/DDBJ whole genome shotgun (WGS) entry which is preliminary data.</text>
</comment>
<name>A0A4D9EMS2_9SAUR</name>
<feature type="compositionally biased region" description="Acidic residues" evidence="10">
    <location>
        <begin position="689"/>
        <end position="698"/>
    </location>
</feature>
<reference evidence="11 12" key="1">
    <citation type="submission" date="2019-04" db="EMBL/GenBank/DDBJ databases">
        <title>Draft genome of the big-headed turtle Platysternon megacephalum.</title>
        <authorList>
            <person name="Gong S."/>
        </authorList>
    </citation>
    <scope>NUCLEOTIDE SEQUENCE [LARGE SCALE GENOMIC DNA]</scope>
    <source>
        <strain evidence="11">DO16091913</strain>
        <tissue evidence="11">Muscle</tissue>
    </source>
</reference>
<dbReference type="OrthoDB" id="9428939at2759"/>
<reference evidence="11 12" key="2">
    <citation type="submission" date="2019-04" db="EMBL/GenBank/DDBJ databases">
        <title>The genome sequence of big-headed turtle.</title>
        <authorList>
            <person name="Gong S."/>
        </authorList>
    </citation>
    <scope>NUCLEOTIDE SEQUENCE [LARGE SCALE GENOMIC DNA]</scope>
    <source>
        <strain evidence="11">DO16091913</strain>
        <tissue evidence="11">Muscle</tissue>
    </source>
</reference>
<feature type="compositionally biased region" description="Acidic residues" evidence="10">
    <location>
        <begin position="555"/>
        <end position="567"/>
    </location>
</feature>
<proteinExistence type="inferred from homology"/>
<dbReference type="GO" id="GO:0005813">
    <property type="term" value="C:centrosome"/>
    <property type="evidence" value="ECO:0007669"/>
    <property type="project" value="UniProtKB-SubCell"/>
</dbReference>
<evidence type="ECO:0000313" key="12">
    <source>
        <dbReference type="Proteomes" id="UP000297703"/>
    </source>
</evidence>
<evidence type="ECO:0000313" key="11">
    <source>
        <dbReference type="EMBL" id="TFK12147.1"/>
    </source>
</evidence>
<gene>
    <name evidence="11" type="ORF">DR999_PMT04592</name>
</gene>
<evidence type="ECO:0000256" key="9">
    <source>
        <dbReference type="ARBA" id="ARBA00031153"/>
    </source>
</evidence>
<evidence type="ECO:0000256" key="1">
    <source>
        <dbReference type="ARBA" id="ARBA00004120"/>
    </source>
</evidence>
<dbReference type="AlphaFoldDB" id="A0A4D9EMS2"/>
<dbReference type="STRING" id="55544.A0A4D9EMS2"/>
<feature type="compositionally biased region" description="Basic and acidic residues" evidence="10">
    <location>
        <begin position="435"/>
        <end position="469"/>
    </location>
</feature>
<feature type="compositionally biased region" description="Acidic residues" evidence="10">
    <location>
        <begin position="714"/>
        <end position="724"/>
    </location>
</feature>
<evidence type="ECO:0000256" key="3">
    <source>
        <dbReference type="ARBA" id="ARBA00010767"/>
    </source>
</evidence>
<feature type="compositionally biased region" description="Basic and acidic residues" evidence="10">
    <location>
        <begin position="865"/>
        <end position="891"/>
    </location>
</feature>
<protein>
    <recommendedName>
        <fullName evidence="4">Centrosomal protein kizuna</fullName>
    </recommendedName>
    <alternativeName>
        <fullName evidence="9">Polo-like kinase 1 substrate 1</fullName>
    </alternativeName>
</protein>
<feature type="region of interest" description="Disordered" evidence="10">
    <location>
        <begin position="284"/>
        <end position="920"/>
    </location>
</feature>
<evidence type="ECO:0000256" key="5">
    <source>
        <dbReference type="ARBA" id="ARBA00022490"/>
    </source>
</evidence>
<evidence type="ECO:0000256" key="10">
    <source>
        <dbReference type="SAM" id="MobiDB-lite"/>
    </source>
</evidence>
<feature type="compositionally biased region" description="Acidic residues" evidence="10">
    <location>
        <begin position="621"/>
        <end position="632"/>
    </location>
</feature>
<dbReference type="EMBL" id="QXTE01000025">
    <property type="protein sequence ID" value="TFK12147.1"/>
    <property type="molecule type" value="Genomic_DNA"/>
</dbReference>
<dbReference type="PANTHER" id="PTHR16299">
    <property type="entry name" value="CENTROSOMAL PROTEIN KIZUNA"/>
    <property type="match status" value="1"/>
</dbReference>
<accession>A0A4D9EMS2</accession>
<keyword evidence="12" id="KW-1185">Reference proteome</keyword>
<feature type="compositionally biased region" description="Basic and acidic residues" evidence="10">
    <location>
        <begin position="341"/>
        <end position="352"/>
    </location>
</feature>
<keyword evidence="7" id="KW-0966">Cell projection</keyword>
<feature type="compositionally biased region" description="Polar residues" evidence="10">
    <location>
        <begin position="811"/>
        <end position="828"/>
    </location>
</feature>
<evidence type="ECO:0000256" key="7">
    <source>
        <dbReference type="ARBA" id="ARBA00023273"/>
    </source>
</evidence>
<evidence type="ECO:0000256" key="4">
    <source>
        <dbReference type="ARBA" id="ARBA00013872"/>
    </source>
</evidence>
<organism evidence="11 12">
    <name type="scientific">Platysternon megacephalum</name>
    <name type="common">big-headed turtle</name>
    <dbReference type="NCBI Taxonomy" id="55544"/>
    <lineage>
        <taxon>Eukaryota</taxon>
        <taxon>Metazoa</taxon>
        <taxon>Chordata</taxon>
        <taxon>Craniata</taxon>
        <taxon>Vertebrata</taxon>
        <taxon>Euteleostomi</taxon>
        <taxon>Archelosauria</taxon>
        <taxon>Testudinata</taxon>
        <taxon>Testudines</taxon>
        <taxon>Cryptodira</taxon>
        <taxon>Durocryptodira</taxon>
        <taxon>Testudinoidea</taxon>
        <taxon>Platysternidae</taxon>
        <taxon>Platysternon</taxon>
    </lineage>
</organism>
<keyword evidence="5" id="KW-0963">Cytoplasm</keyword>
<sequence length="947" mass="102894">MSSPLPGLGQSHRRHRRSPGAQAAELCRVWQELCVRERQARDRNHKLLRDFGHLETQLGLLWARTDAVRRRKVDYDKFLQRLLLHPRMEAGSPGQVPQHQDWVSAWTLDLPLHSHSGRHLPDPTQWMNHLQYRTSGPHPVSHTQSPEPAAFLASTGAGGAGSMEARPTGGPHGTPWFHRGPIAKDHGYRMLAAMPHQESSLLLPPRQLGFPNTAESKGTRPQPMQTRARAGAGTHTEDATSSGVRHRHRAANRATRRLLWRGAWEQDSTETACEESWDRVPRLWCKEKPGGDTTALDQGGSRSWRQEPWGEQAGDDRPEKSQGKPRWRLSVRVRQPGGNRDCGEEAQLKGEEGQVPIQGVGQLEGGEGRSAMGQTQKEEEEEKGLAGGLGSQEREEEEEGNEGLVGRQGHQEAGEKDEEGNGEEGSGGAEEEGEAEGRGSKEGSALEHVHASANAGEDKESLVERRGQEEEGLAGSQGNKEEYSEEEEGLVWGQKGQEGGEDEEMEGEEGLAGGQGSEEEEGSKEEEGPLKGLGGQDGAKEKEEEGLVGWGGQEQGEEEEEGSEEEEGLSKGLGHQDGAKEEESEEEEGLVGWGGQEQGEEEEGSEEDEGPPKGLGRQDGAEEESEEEEEEGLVGWGGQEQGEEEEGSEEDEGPPKGLGCQDGAKEEESEEGSEEEEGLVGWGGLKQGEEEEASEEEEGPLKGLGCQDGAKEQESEEGSEEEEGLVGWGGLKQGEEEEGSEEEEGLEGRQGGQEGGEEEEGSEGPAVGSTEGCVQEEDADSDLVLGALGAGAQEGPGTVEQGRSRGRETPAWNSHTPESPQDLGQLSTWEEEEEEEEEAESEGDEDIEAALAPQGNATEPRMKRRTSESHEWRRGSQRSPRLEEGSRKVKVVEAPPTSTTQWPRTPLRGPATHSVTGFWGDSEELGAGLETLLRKNQSLDDQDDFYD</sequence>
<comment type="subcellular location">
    <subcellularLocation>
        <location evidence="1">Cytoplasm</location>
        <location evidence="1">Cytoskeleton</location>
        <location evidence="1">Cilium basal body</location>
    </subcellularLocation>
    <subcellularLocation>
        <location evidence="2">Cytoplasm</location>
        <location evidence="2">Cytoskeleton</location>
        <location evidence="2">Microtubule organizing center</location>
        <location evidence="2">Centrosome</location>
    </subcellularLocation>
</comment>
<feature type="compositionally biased region" description="Acidic residues" evidence="10">
    <location>
        <begin position="580"/>
        <end position="589"/>
    </location>
</feature>
<dbReference type="GO" id="GO:0007051">
    <property type="term" value="P:spindle organization"/>
    <property type="evidence" value="ECO:0007669"/>
    <property type="project" value="InterPro"/>
</dbReference>
<dbReference type="PANTHER" id="PTHR16299:SF2">
    <property type="entry name" value="CENTROSOMAL PROTEIN KIZUNA"/>
    <property type="match status" value="1"/>
</dbReference>
<feature type="compositionally biased region" description="Acidic residues" evidence="10">
    <location>
        <begin position="829"/>
        <end position="848"/>
    </location>
</feature>
<feature type="compositionally biased region" description="Acidic residues" evidence="10">
    <location>
        <begin position="735"/>
        <end position="745"/>
    </location>
</feature>
<comment type="function">
    <text evidence="8">Centrosomal protein required for establishing a robust mitotic centrosome architecture that can endure the forces that converge on the centrosomes during spindle formation. Required for stabilizing the expanded pericentriolar material around the centriole.</text>
</comment>
<evidence type="ECO:0000256" key="2">
    <source>
        <dbReference type="ARBA" id="ARBA00004300"/>
    </source>
</evidence>
<feature type="region of interest" description="Disordered" evidence="10">
    <location>
        <begin position="210"/>
        <end position="251"/>
    </location>
</feature>
<dbReference type="Proteomes" id="UP000297703">
    <property type="component" value="Unassembled WGS sequence"/>
</dbReference>
<evidence type="ECO:0000256" key="6">
    <source>
        <dbReference type="ARBA" id="ARBA00023212"/>
    </source>
</evidence>
<dbReference type="InterPro" id="IPR026742">
    <property type="entry name" value="Centrosomal_kizuma"/>
</dbReference>
<feature type="compositionally biased region" description="Acidic residues" evidence="10">
    <location>
        <begin position="641"/>
        <end position="652"/>
    </location>
</feature>
<keyword evidence="6" id="KW-0206">Cytoskeleton</keyword>